<dbReference type="PANTHER" id="PTHR41368:SF1">
    <property type="entry name" value="PROTEIN YGHO"/>
    <property type="match status" value="1"/>
</dbReference>
<name>A0A9D1TQ47_9BACT</name>
<proteinExistence type="predicted"/>
<keyword evidence="1" id="KW-0012">Acyltransferase</keyword>
<dbReference type="GO" id="GO:0016746">
    <property type="term" value="F:acyltransferase activity"/>
    <property type="evidence" value="ECO:0007669"/>
    <property type="project" value="UniProtKB-KW"/>
</dbReference>
<comment type="caution">
    <text evidence="1">The sequence shown here is derived from an EMBL/GenBank/DDBJ whole genome shotgun (WGS) entry which is preliminary data.</text>
</comment>
<keyword evidence="1" id="KW-0808">Transferase</keyword>
<dbReference type="EMBL" id="DXHV01000077">
    <property type="protein sequence ID" value="HIW01338.1"/>
    <property type="molecule type" value="Genomic_DNA"/>
</dbReference>
<dbReference type="Gene3D" id="3.40.630.30">
    <property type="match status" value="1"/>
</dbReference>
<organism evidence="1 2">
    <name type="scientific">Candidatus Desulfovibrio intestinipullorum</name>
    <dbReference type="NCBI Taxonomy" id="2838536"/>
    <lineage>
        <taxon>Bacteria</taxon>
        <taxon>Pseudomonadati</taxon>
        <taxon>Thermodesulfobacteriota</taxon>
        <taxon>Desulfovibrionia</taxon>
        <taxon>Desulfovibrionales</taxon>
        <taxon>Desulfovibrionaceae</taxon>
        <taxon>Desulfovibrio</taxon>
    </lineage>
</organism>
<dbReference type="InterPro" id="IPR016181">
    <property type="entry name" value="Acyl_CoA_acyltransferase"/>
</dbReference>
<dbReference type="Proteomes" id="UP000886752">
    <property type="component" value="Unassembled WGS sequence"/>
</dbReference>
<sequence>MSVQIVPVTTPQLLETFVALPWSIYREEDPWVPGLKKDDISLLTPGRHPFWETARRELFLAFRDSRPVGRIAAIVDDKANAYAGERCGAIGFFECQQDKEAAFALFASARDWHREQGMLFQRGPLNPSTNYTCGLLVDGFDVPPGLMMPWNPPYYLDLFNAWHFRKEQDLFAYHIYKDTLHLAPWLDQELKRLKDKGDFTYRQSTKATLAEDVRTMLDIYSESWAKNFCFTPLSERESQALVKELVAYLDSRFFVLFFHEGEPAGGMVALPNFNPLLRRLNGRLGLLAPWHYFRTRRELKEGYRIMLFGIREKFRLLGLPLLLFDFMLTQARASRDFKWVEGSWVLEDNVAVDDLIEDFGGQLCKRYRLFRKDIV</sequence>
<dbReference type="PANTHER" id="PTHR41368">
    <property type="entry name" value="PROTEIN YGHO"/>
    <property type="match status" value="1"/>
</dbReference>
<dbReference type="AlphaFoldDB" id="A0A9D1TQ47"/>
<evidence type="ECO:0000313" key="1">
    <source>
        <dbReference type="EMBL" id="HIW01338.1"/>
    </source>
</evidence>
<accession>A0A9D1TQ47</accession>
<dbReference type="InterPro" id="IPR039968">
    <property type="entry name" value="BcerS-like"/>
</dbReference>
<dbReference type="SUPFAM" id="SSF55729">
    <property type="entry name" value="Acyl-CoA N-acyltransferases (Nat)"/>
    <property type="match status" value="1"/>
</dbReference>
<dbReference type="EC" id="2.3.1.-" evidence="1"/>
<protein>
    <submittedName>
        <fullName evidence="1">GNAT family N-acetyltransferase</fullName>
        <ecNumber evidence="1">2.3.1.-</ecNumber>
    </submittedName>
</protein>
<reference evidence="1" key="1">
    <citation type="journal article" date="2021" name="PeerJ">
        <title>Extensive microbial diversity within the chicken gut microbiome revealed by metagenomics and culture.</title>
        <authorList>
            <person name="Gilroy R."/>
            <person name="Ravi A."/>
            <person name="Getino M."/>
            <person name="Pursley I."/>
            <person name="Horton D.L."/>
            <person name="Alikhan N.F."/>
            <person name="Baker D."/>
            <person name="Gharbi K."/>
            <person name="Hall N."/>
            <person name="Watson M."/>
            <person name="Adriaenssens E.M."/>
            <person name="Foster-Nyarko E."/>
            <person name="Jarju S."/>
            <person name="Secka A."/>
            <person name="Antonio M."/>
            <person name="Oren A."/>
            <person name="Chaudhuri R.R."/>
            <person name="La Ragione R."/>
            <person name="Hildebrand F."/>
            <person name="Pallen M.J."/>
        </authorList>
    </citation>
    <scope>NUCLEOTIDE SEQUENCE</scope>
    <source>
        <strain evidence="1">ChiHecec2B26-446</strain>
    </source>
</reference>
<gene>
    <name evidence="1" type="ORF">H9894_09170</name>
</gene>
<reference evidence="1" key="2">
    <citation type="submission" date="2021-04" db="EMBL/GenBank/DDBJ databases">
        <authorList>
            <person name="Gilroy R."/>
        </authorList>
    </citation>
    <scope>NUCLEOTIDE SEQUENCE</scope>
    <source>
        <strain evidence="1">ChiHecec2B26-446</strain>
    </source>
</reference>
<evidence type="ECO:0000313" key="2">
    <source>
        <dbReference type="Proteomes" id="UP000886752"/>
    </source>
</evidence>